<dbReference type="Proteomes" id="UP000011625">
    <property type="component" value="Unassembled WGS sequence"/>
</dbReference>
<proteinExistence type="predicted"/>
<gene>
    <name evidence="1" type="ORF">C450_07792</name>
</gene>
<dbReference type="OrthoDB" id="306692at2157"/>
<dbReference type="InterPro" id="IPR043809">
    <property type="entry name" value="DUF5791"/>
</dbReference>
<keyword evidence="2" id="KW-1185">Reference proteome</keyword>
<dbReference type="EMBL" id="AOME01000051">
    <property type="protein sequence ID" value="EMA53199.1"/>
    <property type="molecule type" value="Genomic_DNA"/>
</dbReference>
<name>M0N7U9_9EURY</name>
<organism evidence="1 2">
    <name type="scientific">Halococcus salifodinae DSM 8989</name>
    <dbReference type="NCBI Taxonomy" id="1227456"/>
    <lineage>
        <taxon>Archaea</taxon>
        <taxon>Methanobacteriati</taxon>
        <taxon>Methanobacteriota</taxon>
        <taxon>Stenosarchaea group</taxon>
        <taxon>Halobacteria</taxon>
        <taxon>Halobacteriales</taxon>
        <taxon>Halococcaceae</taxon>
        <taxon>Halococcus</taxon>
    </lineage>
</organism>
<sequence length="304" mass="31849">MQDASGQPTANALDGDCGCETRVEGRRLVVDATDCPKEGRLAASPACRASVVVALVGCPVASVRTQIEAGTYVHSDGATALLVAAGRFVALAADHDRALAARTLRDPLGAARVAAGRSGSVAELAAETGLIEGLGRVAGYDDAFTAGLAPELNPLTSASAIPDMLHDIDDAGSLSPDELRERYDDRLRNVIEEYGVEIVADEAGVPREPVTMLAEGESPDLTLEEAAAILATSEDEPDAEAIVLETRDHLLMGMTTAVLDVEAVESGIDGALDAREIQQKIEGRLPMDLDELATIHGYIEERKP</sequence>
<protein>
    <submittedName>
        <fullName evidence="1">Uncharacterized protein</fullName>
    </submittedName>
</protein>
<dbReference type="AlphaFoldDB" id="M0N7U9"/>
<dbReference type="PATRIC" id="fig|1227456.3.peg.1566"/>
<evidence type="ECO:0000313" key="2">
    <source>
        <dbReference type="Proteomes" id="UP000011625"/>
    </source>
</evidence>
<evidence type="ECO:0000313" key="1">
    <source>
        <dbReference type="EMBL" id="EMA53199.1"/>
    </source>
</evidence>
<comment type="caution">
    <text evidence="1">The sequence shown here is derived from an EMBL/GenBank/DDBJ whole genome shotgun (WGS) entry which is preliminary data.</text>
</comment>
<reference evidence="1 2" key="1">
    <citation type="journal article" date="2014" name="PLoS Genet.">
        <title>Phylogenetically driven sequencing of extremely halophilic archaea reveals strategies for static and dynamic osmo-response.</title>
        <authorList>
            <person name="Becker E.A."/>
            <person name="Seitzer P.M."/>
            <person name="Tritt A."/>
            <person name="Larsen D."/>
            <person name="Krusor M."/>
            <person name="Yao A.I."/>
            <person name="Wu D."/>
            <person name="Madern D."/>
            <person name="Eisen J.A."/>
            <person name="Darling A.E."/>
            <person name="Facciotti M.T."/>
        </authorList>
    </citation>
    <scope>NUCLEOTIDE SEQUENCE [LARGE SCALE GENOMIC DNA]</scope>
    <source>
        <strain evidence="1 2">DSM 8989</strain>
    </source>
</reference>
<dbReference type="RefSeq" id="WP_005042210.1">
    <property type="nucleotide sequence ID" value="NZ_AOME01000051.1"/>
</dbReference>
<accession>M0N7U9</accession>
<dbReference type="STRING" id="1227456.C450_07792"/>
<dbReference type="Pfam" id="PF19104">
    <property type="entry name" value="DUF5791"/>
    <property type="match status" value="1"/>
</dbReference>